<organism evidence="1 2">
    <name type="scientific">Psilocybe cyanescens</name>
    <dbReference type="NCBI Taxonomy" id="93625"/>
    <lineage>
        <taxon>Eukaryota</taxon>
        <taxon>Fungi</taxon>
        <taxon>Dikarya</taxon>
        <taxon>Basidiomycota</taxon>
        <taxon>Agaricomycotina</taxon>
        <taxon>Agaricomycetes</taxon>
        <taxon>Agaricomycetidae</taxon>
        <taxon>Agaricales</taxon>
        <taxon>Agaricineae</taxon>
        <taxon>Strophariaceae</taxon>
        <taxon>Psilocybe</taxon>
    </lineage>
</organism>
<name>A0A409WWF0_PSICY</name>
<sequence>MTLKFACTSFEDGLVRIKDPGRGLDVGGPKAELDNGELSMTADADCRPYEGWASGGEEGDLLRDLRGGDLRGGDLRGSRALWSRWGNLIVLRRRADVGNGIPQTDRLLLLLSRRSRGRYRTIRRRWSMARRPARLRRLPPYKLAAFHRSNGRALVFRLILLIPAKDVPKHTALLLLILPLIFRVCLLALHRRILAQLRLLLVQGGLVVAHPLGSLVLDDDAGKVLARAPVFGFAGDCGRNGHLAGFGDLGWVDATRTLRSGVLGQSLSRAGGINASGIGAPPV</sequence>
<gene>
    <name evidence="1" type="ORF">CVT25_009218</name>
</gene>
<evidence type="ECO:0000313" key="2">
    <source>
        <dbReference type="Proteomes" id="UP000283269"/>
    </source>
</evidence>
<protein>
    <submittedName>
        <fullName evidence="1">Uncharacterized protein</fullName>
    </submittedName>
</protein>
<dbReference type="Proteomes" id="UP000283269">
    <property type="component" value="Unassembled WGS sequence"/>
</dbReference>
<accession>A0A409WWF0</accession>
<dbReference type="EMBL" id="NHYD01003092">
    <property type="protein sequence ID" value="PPQ82843.1"/>
    <property type="molecule type" value="Genomic_DNA"/>
</dbReference>
<reference evidence="1 2" key="1">
    <citation type="journal article" date="2018" name="Evol. Lett.">
        <title>Horizontal gene cluster transfer increased hallucinogenic mushroom diversity.</title>
        <authorList>
            <person name="Reynolds H.T."/>
            <person name="Vijayakumar V."/>
            <person name="Gluck-Thaler E."/>
            <person name="Korotkin H.B."/>
            <person name="Matheny P.B."/>
            <person name="Slot J.C."/>
        </authorList>
    </citation>
    <scope>NUCLEOTIDE SEQUENCE [LARGE SCALE GENOMIC DNA]</scope>
    <source>
        <strain evidence="1 2">2631</strain>
    </source>
</reference>
<comment type="caution">
    <text evidence="1">The sequence shown here is derived from an EMBL/GenBank/DDBJ whole genome shotgun (WGS) entry which is preliminary data.</text>
</comment>
<dbReference type="AlphaFoldDB" id="A0A409WWF0"/>
<dbReference type="InParanoid" id="A0A409WWF0"/>
<proteinExistence type="predicted"/>
<evidence type="ECO:0000313" key="1">
    <source>
        <dbReference type="EMBL" id="PPQ82843.1"/>
    </source>
</evidence>
<keyword evidence="2" id="KW-1185">Reference proteome</keyword>